<dbReference type="PROSITE" id="PS00922">
    <property type="entry name" value="TRANSGLYCOSYLASE"/>
    <property type="match status" value="1"/>
</dbReference>
<dbReference type="EMBL" id="MEYV01000006">
    <property type="protein sequence ID" value="OGD40539.1"/>
    <property type="molecule type" value="Genomic_DNA"/>
</dbReference>
<feature type="coiled-coil region" evidence="2">
    <location>
        <begin position="50"/>
        <end position="77"/>
    </location>
</feature>
<dbReference type="InterPro" id="IPR023346">
    <property type="entry name" value="Lysozyme-like_dom_sf"/>
</dbReference>
<gene>
    <name evidence="5" type="ORF">A3I30_01820</name>
</gene>
<dbReference type="AlphaFoldDB" id="A0A1F5CCE9"/>
<dbReference type="InterPro" id="IPR000189">
    <property type="entry name" value="Transglyc_AS"/>
</dbReference>
<keyword evidence="3" id="KW-0812">Transmembrane</keyword>
<sequence>MAEDRDSNGPRMPGWAIILILLAGAIAFGVLLSTCELIANAAEIVSQGPVQAIQPQIDDLRQQVEELKNRVDSLVHNRIPVKMEFCGETVPQERIHVRERLDKEITLLSRKQFTLYIKRATYKYFPYIEKRLKEWRMPDCLKYVAVIESAMLPNALSSAKAYGMWQFIPSTGRRYGLKQNSGIDERANFEKATDAAFTYLWDNCQIFKNLGAKNCWPLAMAAYNVGEAAVEKAVRQQRTTDFYNLWLPAEETRQYVYRAIVAKLVMSDPKTFGLSLKDSDMYQWPDIKEVTIALAKPKSIINVTVSLGVSVPEFLLLNPQYSIIAKGKKSKNNYTVLPKGTYKFKVPSREE</sequence>
<dbReference type="GO" id="GO:0000270">
    <property type="term" value="P:peptidoglycan metabolic process"/>
    <property type="evidence" value="ECO:0007669"/>
    <property type="project" value="InterPro"/>
</dbReference>
<organism evidence="5 6">
    <name type="scientific">Candidatus Azambacteria bacterium RIFCSPLOWO2_02_FULL_44_14</name>
    <dbReference type="NCBI Taxonomy" id="1797306"/>
    <lineage>
        <taxon>Bacteria</taxon>
        <taxon>Candidatus Azamiibacteriota</taxon>
    </lineage>
</organism>
<proteinExistence type="inferred from homology"/>
<evidence type="ECO:0000256" key="3">
    <source>
        <dbReference type="SAM" id="Phobius"/>
    </source>
</evidence>
<evidence type="ECO:0000313" key="5">
    <source>
        <dbReference type="EMBL" id="OGD40539.1"/>
    </source>
</evidence>
<dbReference type="CDD" id="cd16894">
    <property type="entry name" value="MltD-like"/>
    <property type="match status" value="1"/>
</dbReference>
<dbReference type="SUPFAM" id="SSF53955">
    <property type="entry name" value="Lysozyme-like"/>
    <property type="match status" value="1"/>
</dbReference>
<dbReference type="PANTHER" id="PTHR37423">
    <property type="entry name" value="SOLUBLE LYTIC MUREIN TRANSGLYCOSYLASE-RELATED"/>
    <property type="match status" value="1"/>
</dbReference>
<protein>
    <recommendedName>
        <fullName evidence="4">Transglycosylase SLT domain-containing protein</fullName>
    </recommendedName>
</protein>
<dbReference type="InterPro" id="IPR008258">
    <property type="entry name" value="Transglycosylase_SLT_dom_1"/>
</dbReference>
<dbReference type="GO" id="GO:0008933">
    <property type="term" value="F:peptidoglycan lytic transglycosylase activity"/>
    <property type="evidence" value="ECO:0007669"/>
    <property type="project" value="InterPro"/>
</dbReference>
<evidence type="ECO:0000259" key="4">
    <source>
        <dbReference type="Pfam" id="PF01464"/>
    </source>
</evidence>
<dbReference type="Pfam" id="PF01464">
    <property type="entry name" value="SLT"/>
    <property type="match status" value="1"/>
</dbReference>
<evidence type="ECO:0000256" key="1">
    <source>
        <dbReference type="ARBA" id="ARBA00007734"/>
    </source>
</evidence>
<name>A0A1F5CCE9_9BACT</name>
<dbReference type="Proteomes" id="UP000177197">
    <property type="component" value="Unassembled WGS sequence"/>
</dbReference>
<keyword evidence="2" id="KW-0175">Coiled coil</keyword>
<evidence type="ECO:0000256" key="2">
    <source>
        <dbReference type="SAM" id="Coils"/>
    </source>
</evidence>
<dbReference type="Gene3D" id="1.10.530.10">
    <property type="match status" value="1"/>
</dbReference>
<feature type="transmembrane region" description="Helical" evidence="3">
    <location>
        <begin position="12"/>
        <end position="32"/>
    </location>
</feature>
<dbReference type="PANTHER" id="PTHR37423:SF2">
    <property type="entry name" value="MEMBRANE-BOUND LYTIC MUREIN TRANSGLYCOSYLASE C"/>
    <property type="match status" value="1"/>
</dbReference>
<keyword evidence="3" id="KW-0472">Membrane</keyword>
<feature type="domain" description="Transglycosylase SLT" evidence="4">
    <location>
        <begin position="129"/>
        <end position="244"/>
    </location>
</feature>
<reference evidence="5 6" key="1">
    <citation type="journal article" date="2016" name="Nat. Commun.">
        <title>Thousands of microbial genomes shed light on interconnected biogeochemical processes in an aquifer system.</title>
        <authorList>
            <person name="Anantharaman K."/>
            <person name="Brown C.T."/>
            <person name="Hug L.A."/>
            <person name="Sharon I."/>
            <person name="Castelle C.J."/>
            <person name="Probst A.J."/>
            <person name="Thomas B.C."/>
            <person name="Singh A."/>
            <person name="Wilkins M.J."/>
            <person name="Karaoz U."/>
            <person name="Brodie E.L."/>
            <person name="Williams K.H."/>
            <person name="Hubbard S.S."/>
            <person name="Banfield J.F."/>
        </authorList>
    </citation>
    <scope>NUCLEOTIDE SEQUENCE [LARGE SCALE GENOMIC DNA]</scope>
</reference>
<keyword evidence="3" id="KW-1133">Transmembrane helix</keyword>
<comment type="similarity">
    <text evidence="1">Belongs to the transglycosylase Slt family.</text>
</comment>
<comment type="caution">
    <text evidence="5">The sequence shown here is derived from an EMBL/GenBank/DDBJ whole genome shotgun (WGS) entry which is preliminary data.</text>
</comment>
<accession>A0A1F5CCE9</accession>
<evidence type="ECO:0000313" key="6">
    <source>
        <dbReference type="Proteomes" id="UP000177197"/>
    </source>
</evidence>
<dbReference type="GO" id="GO:0016020">
    <property type="term" value="C:membrane"/>
    <property type="evidence" value="ECO:0007669"/>
    <property type="project" value="InterPro"/>
</dbReference>